<dbReference type="NCBIfam" id="NF009395">
    <property type="entry name" value="PRK12755.1"/>
    <property type="match status" value="1"/>
</dbReference>
<accession>A0A0J9XEY2</accession>
<comment type="similarity">
    <text evidence="1 6">Belongs to the class-I DAHP synthase family.</text>
</comment>
<sequence length="373" mass="40557">MFIENTHVGDRTKAEDWRIRGYDPLTPPDLLQHEIPMSQKSHNRVLKGRDDAHNVLTGTDDRLIVVVGPCSIHDPKAALEYTEKLAALNEKLDKDLLIIMRAYLEKPRTTVGWKGLINDPDIDGSFQINKGLRIARELFTQITEKLPIAGEMLDTISPQFLSDLFSLGAIGARTTESQLHRELASGLSFPVGFKNGTDGGLDVAIDAVRAANNPHHFLSVTKPGVVAIVGTDGNDDCFVILRGGKSGTNFDPESVAAAQEKLIKAGIVSAEKKGPRIMVDCSHGNSSKDYRNQPKVANVVADQIRAGDKTICGVMIESNINEGNQSVPKPEDGGKEALKYGVSITDSCINWDTTADVLETLAAAVRERRVNNN</sequence>
<dbReference type="Gene3D" id="3.20.20.70">
    <property type="entry name" value="Aldolase class I"/>
    <property type="match status" value="1"/>
</dbReference>
<dbReference type="OrthoDB" id="4699125at2759"/>
<dbReference type="Proteomes" id="UP000242525">
    <property type="component" value="Unassembled WGS sequence"/>
</dbReference>
<keyword evidence="9" id="KW-1185">Reference proteome</keyword>
<name>A0A0J9XEY2_GEOCN</name>
<evidence type="ECO:0000256" key="2">
    <source>
        <dbReference type="ARBA" id="ARBA00022605"/>
    </source>
</evidence>
<organism evidence="8 9">
    <name type="scientific">Geotrichum candidum</name>
    <name type="common">Oospora lactis</name>
    <name type="synonym">Dipodascus geotrichum</name>
    <dbReference type="NCBI Taxonomy" id="1173061"/>
    <lineage>
        <taxon>Eukaryota</taxon>
        <taxon>Fungi</taxon>
        <taxon>Dikarya</taxon>
        <taxon>Ascomycota</taxon>
        <taxon>Saccharomycotina</taxon>
        <taxon>Dipodascomycetes</taxon>
        <taxon>Dipodascales</taxon>
        <taxon>Dipodascaceae</taxon>
        <taxon>Geotrichum</taxon>
    </lineage>
</organism>
<evidence type="ECO:0000313" key="8">
    <source>
        <dbReference type="EMBL" id="CDO56095.1"/>
    </source>
</evidence>
<evidence type="ECO:0000259" key="7">
    <source>
        <dbReference type="Pfam" id="PF00793"/>
    </source>
</evidence>
<dbReference type="InterPro" id="IPR006219">
    <property type="entry name" value="DAHP_synth_1"/>
</dbReference>
<evidence type="ECO:0000313" key="9">
    <source>
        <dbReference type="Proteomes" id="UP000242525"/>
    </source>
</evidence>
<dbReference type="InterPro" id="IPR013785">
    <property type="entry name" value="Aldolase_TIM"/>
</dbReference>
<evidence type="ECO:0000256" key="6">
    <source>
        <dbReference type="PIRNR" id="PIRNR001361"/>
    </source>
</evidence>
<dbReference type="FunFam" id="3.20.20.70:FF:000005">
    <property type="entry name" value="Phospho-2-dehydro-3-deoxyheptonate aldolase"/>
    <property type="match status" value="1"/>
</dbReference>
<keyword evidence="4 6" id="KW-0057">Aromatic amino acid biosynthesis</keyword>
<dbReference type="GO" id="GO:0009073">
    <property type="term" value="P:aromatic amino acid family biosynthetic process"/>
    <property type="evidence" value="ECO:0007669"/>
    <property type="project" value="UniProtKB-KW"/>
</dbReference>
<keyword evidence="2 6" id="KW-0028">Amino-acid biosynthesis</keyword>
<dbReference type="STRING" id="1173061.A0A0J9XEY2"/>
<dbReference type="PANTHER" id="PTHR21225:SF18">
    <property type="entry name" value="PHOSPHO-2-DEHYDRO-3-DEOXYHEPTONATE ALDOLASE, PHENYLALANINE-INHIBITED"/>
    <property type="match status" value="1"/>
</dbReference>
<dbReference type="EMBL" id="CCBN010000013">
    <property type="protein sequence ID" value="CDO56095.1"/>
    <property type="molecule type" value="Genomic_DNA"/>
</dbReference>
<evidence type="ECO:0000256" key="4">
    <source>
        <dbReference type="ARBA" id="ARBA00023141"/>
    </source>
</evidence>
<gene>
    <name evidence="8" type="ORF">BN980_GECA13s02903g</name>
</gene>
<dbReference type="SUPFAM" id="SSF51569">
    <property type="entry name" value="Aldolase"/>
    <property type="match status" value="1"/>
</dbReference>
<dbReference type="InterPro" id="IPR006218">
    <property type="entry name" value="DAHP1/KDSA"/>
</dbReference>
<comment type="catalytic activity">
    <reaction evidence="5 6">
        <text>D-erythrose 4-phosphate + phosphoenolpyruvate + H2O = 7-phospho-2-dehydro-3-deoxy-D-arabino-heptonate + phosphate</text>
        <dbReference type="Rhea" id="RHEA:14717"/>
        <dbReference type="ChEBI" id="CHEBI:15377"/>
        <dbReference type="ChEBI" id="CHEBI:16897"/>
        <dbReference type="ChEBI" id="CHEBI:43474"/>
        <dbReference type="ChEBI" id="CHEBI:58394"/>
        <dbReference type="ChEBI" id="CHEBI:58702"/>
        <dbReference type="EC" id="2.5.1.54"/>
    </reaction>
</comment>
<feature type="domain" description="DAHP synthetase I/KDSA" evidence="7">
    <location>
        <begin position="51"/>
        <end position="358"/>
    </location>
</feature>
<dbReference type="GO" id="GO:0008652">
    <property type="term" value="P:amino acid biosynthetic process"/>
    <property type="evidence" value="ECO:0007669"/>
    <property type="project" value="UniProtKB-KW"/>
</dbReference>
<dbReference type="Pfam" id="PF00793">
    <property type="entry name" value="DAHP_synth_1"/>
    <property type="match status" value="1"/>
</dbReference>
<evidence type="ECO:0000256" key="3">
    <source>
        <dbReference type="ARBA" id="ARBA00022679"/>
    </source>
</evidence>
<reference evidence="8" key="1">
    <citation type="submission" date="2014-03" db="EMBL/GenBank/DDBJ databases">
        <authorList>
            <person name="Casaregola S."/>
        </authorList>
    </citation>
    <scope>NUCLEOTIDE SEQUENCE [LARGE SCALE GENOMIC DNA]</scope>
    <source>
        <strain evidence="8">CLIB 918</strain>
    </source>
</reference>
<evidence type="ECO:0000256" key="5">
    <source>
        <dbReference type="ARBA" id="ARBA00047508"/>
    </source>
</evidence>
<comment type="caution">
    <text evidence="8">The sequence shown here is derived from an EMBL/GenBank/DDBJ whole genome shotgun (WGS) entry which is preliminary data.</text>
</comment>
<dbReference type="AlphaFoldDB" id="A0A0J9XEY2"/>
<dbReference type="GO" id="GO:0005737">
    <property type="term" value="C:cytoplasm"/>
    <property type="evidence" value="ECO:0007669"/>
    <property type="project" value="TreeGrafter"/>
</dbReference>
<protein>
    <recommendedName>
        <fullName evidence="6">Phospho-2-dehydro-3-deoxyheptonate aldolase</fullName>
        <ecNumber evidence="6">2.5.1.54</ecNumber>
    </recommendedName>
</protein>
<dbReference type="PIRSF" id="PIRSF001361">
    <property type="entry name" value="DAHP_synthase"/>
    <property type="match status" value="1"/>
</dbReference>
<evidence type="ECO:0000256" key="1">
    <source>
        <dbReference type="ARBA" id="ARBA00007985"/>
    </source>
</evidence>
<dbReference type="NCBIfam" id="TIGR00034">
    <property type="entry name" value="aroFGH"/>
    <property type="match status" value="1"/>
</dbReference>
<dbReference type="PANTHER" id="PTHR21225">
    <property type="entry name" value="PHOSPHO-2-DEHYDRO-3-DEOXYHEPTONATE ALDOLASE DAHP SYNTHETASE"/>
    <property type="match status" value="1"/>
</dbReference>
<keyword evidence="3 6" id="KW-0808">Transferase</keyword>
<proteinExistence type="inferred from homology"/>
<dbReference type="EC" id="2.5.1.54" evidence="6"/>
<dbReference type="GO" id="GO:0003849">
    <property type="term" value="F:3-deoxy-7-phosphoheptulonate synthase activity"/>
    <property type="evidence" value="ECO:0007669"/>
    <property type="project" value="UniProtKB-EC"/>
</dbReference>